<feature type="transmembrane region" description="Helical" evidence="8">
    <location>
        <begin position="346"/>
        <end position="367"/>
    </location>
</feature>
<comment type="subcellular location">
    <subcellularLocation>
        <location evidence="1">Membrane</location>
        <topology evidence="1">Multi-pass membrane protein</topology>
    </subcellularLocation>
</comment>
<dbReference type="InterPro" id="IPR017825">
    <property type="entry name" value="Lycopene_cyclase_dom"/>
</dbReference>
<dbReference type="GO" id="GO:0016020">
    <property type="term" value="C:membrane"/>
    <property type="evidence" value="ECO:0007669"/>
    <property type="project" value="UniProtKB-SubCell"/>
</dbReference>
<dbReference type="RefSeq" id="WP_124871578.1">
    <property type="nucleotide sequence ID" value="NZ_CP034183.1"/>
</dbReference>
<evidence type="ECO:0000256" key="1">
    <source>
        <dbReference type="ARBA" id="ARBA00004141"/>
    </source>
</evidence>
<sequence length="505" mass="55831">MTYLQYHLTFILPLLLLLIGLTWWQTRRGQPVAGEFRPENKWAWTTFLLFPLIPMLYTTPWDNYLVFKQVWNYPPERVLGRLLYVPYEEYAFFALQTLITGLWLYFLLRRSGPPRISASPLLTRWGLAGLWLGVAFAGVVMLRFEPTFYMGLILAWAAPVLAGLSAFGGDLVMGRPRLFWLATIPPTLYLWATDLFAIHNGIWSISPRYTLGWNLGGVLPVEEMIFFLITNLLIATGLMAFLHPVALTRVNVLKQVFQPWQGFLLLYALLKIPVPLWPDGFPLLGTLSTGALFLAGLSWAWQKVGPKSLILAALAFGVGLGVEVLGTRTGFPFGSYSYAGAPGLTLLSVPLLVPLGWFAMTLSAALLTRGRAWLAGLLLVAWDIGLEPLMTAQGFWAWSDARALWAGAPIQNFVGWWAVGAGLVWAFGKIAPELYQVVGKAQASLPADFRLAYLIEAAFLPFGLLLLGLPLAALLTAVAMGAAVWAVLRNSAVSAKRVRSHDQPT</sequence>
<keyword evidence="7" id="KW-0413">Isomerase</keyword>
<proteinExistence type="predicted"/>
<feature type="transmembrane region" description="Helical" evidence="8">
    <location>
        <begin position="259"/>
        <end position="277"/>
    </location>
</feature>
<evidence type="ECO:0000256" key="8">
    <source>
        <dbReference type="SAM" id="Phobius"/>
    </source>
</evidence>
<dbReference type="PANTHER" id="PTHR39419">
    <property type="entry name" value="SLL0814 PROTEIN"/>
    <property type="match status" value="1"/>
</dbReference>
<keyword evidence="10" id="KW-1185">Reference proteome</keyword>
<dbReference type="KEGG" id="dph:EHF33_11560"/>
<dbReference type="GO" id="GO:0016117">
    <property type="term" value="P:carotenoid biosynthetic process"/>
    <property type="evidence" value="ECO:0007669"/>
    <property type="project" value="UniProtKB-KW"/>
</dbReference>
<dbReference type="GO" id="GO:0016872">
    <property type="term" value="F:intramolecular lyase activity"/>
    <property type="evidence" value="ECO:0007669"/>
    <property type="project" value="InterPro"/>
</dbReference>
<keyword evidence="6 8" id="KW-0472">Membrane</keyword>
<evidence type="ECO:0000256" key="5">
    <source>
        <dbReference type="ARBA" id="ARBA00022989"/>
    </source>
</evidence>
<dbReference type="Proteomes" id="UP000276417">
    <property type="component" value="Chromosome 1"/>
</dbReference>
<dbReference type="PANTHER" id="PTHR39419:SF1">
    <property type="entry name" value="SLL0814 PROTEIN"/>
    <property type="match status" value="1"/>
</dbReference>
<keyword evidence="4" id="KW-0125">Carotenoid biosynthesis</keyword>
<dbReference type="Pfam" id="PF04240">
    <property type="entry name" value="Caroten_synth"/>
    <property type="match status" value="1"/>
</dbReference>
<organism evidence="9 10">
    <name type="scientific">Deinococcus psychrotolerans</name>
    <dbReference type="NCBI Taxonomy" id="2489213"/>
    <lineage>
        <taxon>Bacteria</taxon>
        <taxon>Thermotogati</taxon>
        <taxon>Deinococcota</taxon>
        <taxon>Deinococci</taxon>
        <taxon>Deinococcales</taxon>
        <taxon>Deinococcaceae</taxon>
        <taxon>Deinococcus</taxon>
    </lineage>
</organism>
<evidence type="ECO:0000313" key="10">
    <source>
        <dbReference type="Proteomes" id="UP000276417"/>
    </source>
</evidence>
<accession>A0A3G8YEM1</accession>
<evidence type="ECO:0000256" key="2">
    <source>
        <dbReference type="ARBA" id="ARBA00004829"/>
    </source>
</evidence>
<feature type="transmembrane region" description="Helical" evidence="8">
    <location>
        <begin position="90"/>
        <end position="109"/>
    </location>
</feature>
<gene>
    <name evidence="9" type="ORF">EHF33_11560</name>
</gene>
<evidence type="ECO:0000256" key="6">
    <source>
        <dbReference type="ARBA" id="ARBA00023136"/>
    </source>
</evidence>
<feature type="transmembrane region" description="Helical" evidence="8">
    <location>
        <begin position="6"/>
        <end position="24"/>
    </location>
</feature>
<feature type="transmembrane region" description="Helical" evidence="8">
    <location>
        <begin position="225"/>
        <end position="247"/>
    </location>
</feature>
<comment type="pathway">
    <text evidence="2">Carotenoid biosynthesis.</text>
</comment>
<feature type="transmembrane region" description="Helical" evidence="8">
    <location>
        <begin position="148"/>
        <end position="167"/>
    </location>
</feature>
<dbReference type="EMBL" id="CP034183">
    <property type="protein sequence ID" value="AZI43300.1"/>
    <property type="molecule type" value="Genomic_DNA"/>
</dbReference>
<dbReference type="OrthoDB" id="9811293at2"/>
<reference evidence="9 10" key="1">
    <citation type="submission" date="2018-11" db="EMBL/GenBank/DDBJ databases">
        <title>Deinococcus shelandsis sp. nov., isolated from South Shetland Islands soil of Antarctica.</title>
        <authorList>
            <person name="Tian J."/>
        </authorList>
    </citation>
    <scope>NUCLEOTIDE SEQUENCE [LARGE SCALE GENOMIC DNA]</scope>
    <source>
        <strain evidence="9 10">S14-83T</strain>
    </source>
</reference>
<evidence type="ECO:0000313" key="9">
    <source>
        <dbReference type="EMBL" id="AZI43300.1"/>
    </source>
</evidence>
<feature type="transmembrane region" description="Helical" evidence="8">
    <location>
        <begin position="308"/>
        <end position="326"/>
    </location>
</feature>
<feature type="transmembrane region" description="Helical" evidence="8">
    <location>
        <begin position="121"/>
        <end position="142"/>
    </location>
</feature>
<keyword evidence="5 8" id="KW-1133">Transmembrane helix</keyword>
<evidence type="ECO:0000256" key="7">
    <source>
        <dbReference type="ARBA" id="ARBA00023235"/>
    </source>
</evidence>
<dbReference type="AlphaFoldDB" id="A0A3G8YEM1"/>
<feature type="transmembrane region" description="Helical" evidence="8">
    <location>
        <begin position="471"/>
        <end position="488"/>
    </location>
</feature>
<dbReference type="InterPro" id="IPR007354">
    <property type="entry name" value="CruF-like"/>
</dbReference>
<dbReference type="GO" id="GO:0045436">
    <property type="term" value="F:lycopene beta cyclase activity"/>
    <property type="evidence" value="ECO:0007669"/>
    <property type="project" value="UniProtKB-ARBA"/>
</dbReference>
<evidence type="ECO:0000256" key="4">
    <source>
        <dbReference type="ARBA" id="ARBA00022746"/>
    </source>
</evidence>
<feature type="transmembrane region" description="Helical" evidence="8">
    <location>
        <begin position="179"/>
        <end position="205"/>
    </location>
</feature>
<name>A0A3G8YEM1_9DEIO</name>
<dbReference type="NCBIfam" id="TIGR03462">
    <property type="entry name" value="CarR_dom_SF"/>
    <property type="match status" value="2"/>
</dbReference>
<keyword evidence="3 8" id="KW-0812">Transmembrane</keyword>
<feature type="transmembrane region" description="Helical" evidence="8">
    <location>
        <begin position="374"/>
        <end position="398"/>
    </location>
</feature>
<feature type="transmembrane region" description="Helical" evidence="8">
    <location>
        <begin position="283"/>
        <end position="301"/>
    </location>
</feature>
<evidence type="ECO:0000256" key="3">
    <source>
        <dbReference type="ARBA" id="ARBA00022692"/>
    </source>
</evidence>
<protein>
    <submittedName>
        <fullName evidence="9">Carotenoid biosynthesis protein</fullName>
    </submittedName>
</protein>
<feature type="transmembrane region" description="Helical" evidence="8">
    <location>
        <begin position="44"/>
        <end position="61"/>
    </location>
</feature>